<proteinExistence type="inferred from homology"/>
<comment type="caution">
    <text evidence="5">The sequence shown here is derived from an EMBL/GenBank/DDBJ whole genome shotgun (WGS) entry which is preliminary data.</text>
</comment>
<dbReference type="SUPFAM" id="SSF50978">
    <property type="entry name" value="WD40 repeat-like"/>
    <property type="match status" value="1"/>
</dbReference>
<feature type="repeat" description="WD" evidence="4">
    <location>
        <begin position="18"/>
        <end position="49"/>
    </location>
</feature>
<reference evidence="5 6" key="1">
    <citation type="submission" date="2020-11" db="EMBL/GenBank/DDBJ databases">
        <title>Kefir isolates.</title>
        <authorList>
            <person name="Marcisauskas S."/>
            <person name="Kim Y."/>
            <person name="Blasche S."/>
        </authorList>
    </citation>
    <scope>NUCLEOTIDE SEQUENCE [LARGE SCALE GENOMIC DNA]</scope>
    <source>
        <strain evidence="5 6">KR</strain>
    </source>
</reference>
<name>A0A9P6VYP0_RHOMI</name>
<dbReference type="InterPro" id="IPR015943">
    <property type="entry name" value="WD40/YVTN_repeat-like_dom_sf"/>
</dbReference>
<dbReference type="GO" id="GO:0000445">
    <property type="term" value="C:THO complex part of transcription export complex"/>
    <property type="evidence" value="ECO:0007669"/>
    <property type="project" value="TreeGrafter"/>
</dbReference>
<evidence type="ECO:0000313" key="6">
    <source>
        <dbReference type="Proteomes" id="UP000777482"/>
    </source>
</evidence>
<keyword evidence="1 4" id="KW-0853">WD repeat</keyword>
<sequence>MVAAKTSDDFSRYATRRIGTGRERVRSVAWNLDGRRLATGGTDKVIRVYLPDKDPRAATDNMPSWAIWTRGLSFPLRIAAQDTALHFWDLRQGHKPVSTVETLGENLNMAWSSDGKTIVIGNRNDKVVWVDVEEQKITRRIDMGKDQTNECLFAHNDAFLITGVEGSARITSFPENEPIHSFDVGTMPVTVIDLDPRGRYFVAGCNDTLVSLWETEDWSCVATSGVHDDPVRMARFSQDGNYVASCAADGQVVILSVPNLEKVASFTVPGGNSETLAWHPTRNVLAYVGQETGIWGAGL</sequence>
<dbReference type="OrthoDB" id="340259at2759"/>
<gene>
    <name evidence="5" type="primary">THOC3</name>
    <name evidence="5" type="ORF">C6P46_005031</name>
</gene>
<dbReference type="AlphaFoldDB" id="A0A9P6VYP0"/>
<dbReference type="InterPro" id="IPR040132">
    <property type="entry name" value="Tex1/THOC3"/>
</dbReference>
<accession>A0A9P6VYP0</accession>
<evidence type="ECO:0000256" key="3">
    <source>
        <dbReference type="ARBA" id="ARBA00046343"/>
    </source>
</evidence>
<dbReference type="Proteomes" id="UP000777482">
    <property type="component" value="Unassembled WGS sequence"/>
</dbReference>
<dbReference type="EMBL" id="PUHQ01000051">
    <property type="protein sequence ID" value="KAG0659672.1"/>
    <property type="molecule type" value="Genomic_DNA"/>
</dbReference>
<evidence type="ECO:0000313" key="5">
    <source>
        <dbReference type="EMBL" id="KAG0659672.1"/>
    </source>
</evidence>
<protein>
    <submittedName>
        <fullName evidence="5">THO complex subunit 3</fullName>
    </submittedName>
</protein>
<dbReference type="Gene3D" id="2.130.10.10">
    <property type="entry name" value="YVTN repeat-like/Quinoprotein amine dehydrogenase"/>
    <property type="match status" value="2"/>
</dbReference>
<dbReference type="PANTHER" id="PTHR22839:SF0">
    <property type="entry name" value="THO COMPLEX SUBUNIT 3"/>
    <property type="match status" value="1"/>
</dbReference>
<evidence type="ECO:0000256" key="1">
    <source>
        <dbReference type="ARBA" id="ARBA00022574"/>
    </source>
</evidence>
<feature type="repeat" description="WD" evidence="4">
    <location>
        <begin position="182"/>
        <end position="223"/>
    </location>
</feature>
<dbReference type="PANTHER" id="PTHR22839">
    <property type="entry name" value="THO COMPLEX SUBUNIT 3 THO3"/>
    <property type="match status" value="1"/>
</dbReference>
<comment type="similarity">
    <text evidence="3">Belongs to the THOC3 family.</text>
</comment>
<dbReference type="InterPro" id="IPR001680">
    <property type="entry name" value="WD40_rpt"/>
</dbReference>
<dbReference type="InterPro" id="IPR036322">
    <property type="entry name" value="WD40_repeat_dom_sf"/>
</dbReference>
<organism evidence="5 6">
    <name type="scientific">Rhodotorula mucilaginosa</name>
    <name type="common">Yeast</name>
    <name type="synonym">Rhodotorula rubra</name>
    <dbReference type="NCBI Taxonomy" id="5537"/>
    <lineage>
        <taxon>Eukaryota</taxon>
        <taxon>Fungi</taxon>
        <taxon>Dikarya</taxon>
        <taxon>Basidiomycota</taxon>
        <taxon>Pucciniomycotina</taxon>
        <taxon>Microbotryomycetes</taxon>
        <taxon>Sporidiobolales</taxon>
        <taxon>Sporidiobolaceae</taxon>
        <taxon>Rhodotorula</taxon>
    </lineage>
</organism>
<keyword evidence="6" id="KW-1185">Reference proteome</keyword>
<dbReference type="SMART" id="SM00320">
    <property type="entry name" value="WD40"/>
    <property type="match status" value="4"/>
</dbReference>
<dbReference type="PROSITE" id="PS50082">
    <property type="entry name" value="WD_REPEATS_2"/>
    <property type="match status" value="2"/>
</dbReference>
<evidence type="ECO:0000256" key="4">
    <source>
        <dbReference type="PROSITE-ProRule" id="PRU00221"/>
    </source>
</evidence>
<evidence type="ECO:0000256" key="2">
    <source>
        <dbReference type="ARBA" id="ARBA00022737"/>
    </source>
</evidence>
<keyword evidence="2" id="KW-0677">Repeat</keyword>
<dbReference type="GO" id="GO:0006406">
    <property type="term" value="P:mRNA export from nucleus"/>
    <property type="evidence" value="ECO:0007669"/>
    <property type="project" value="InterPro"/>
</dbReference>
<dbReference type="Pfam" id="PF00400">
    <property type="entry name" value="WD40"/>
    <property type="match status" value="3"/>
</dbReference>